<feature type="domain" description="Ig-like SoxY" evidence="1">
    <location>
        <begin position="54"/>
        <end position="156"/>
    </location>
</feature>
<organism evidence="2 3">
    <name type="scientific">Pseudaquabacterium inlustre</name>
    <dbReference type="NCBI Taxonomy" id="2984192"/>
    <lineage>
        <taxon>Bacteria</taxon>
        <taxon>Pseudomonadati</taxon>
        <taxon>Pseudomonadota</taxon>
        <taxon>Betaproteobacteria</taxon>
        <taxon>Burkholderiales</taxon>
        <taxon>Sphaerotilaceae</taxon>
        <taxon>Pseudaquabacterium</taxon>
    </lineage>
</organism>
<name>A0ABU9CDZ8_9BURK</name>
<evidence type="ECO:0000259" key="1">
    <source>
        <dbReference type="Pfam" id="PF13501"/>
    </source>
</evidence>
<reference evidence="2 3" key="1">
    <citation type="submission" date="2024-04" db="EMBL/GenBank/DDBJ databases">
        <title>Novel species of the genus Ideonella isolated from streams.</title>
        <authorList>
            <person name="Lu H."/>
        </authorList>
    </citation>
    <scope>NUCLEOTIDE SEQUENCE [LARGE SCALE GENOMIC DNA]</scope>
    <source>
        <strain evidence="2 3">DXS22W</strain>
    </source>
</reference>
<dbReference type="EMBL" id="JBBUTH010000003">
    <property type="protein sequence ID" value="MEK8050109.1"/>
    <property type="molecule type" value="Genomic_DNA"/>
</dbReference>
<dbReference type="RefSeq" id="WP_341409776.1">
    <property type="nucleotide sequence ID" value="NZ_JBBUTH010000003.1"/>
</dbReference>
<dbReference type="NCBIfam" id="TIGR04487">
    <property type="entry name" value="SoxY_para_1"/>
    <property type="match status" value="1"/>
</dbReference>
<comment type="caution">
    <text evidence="2">The sequence shown here is derived from an EMBL/GenBank/DDBJ whole genome shotgun (WGS) entry which is preliminary data.</text>
</comment>
<sequence length="160" mass="16995">MSRPPPATRPCAILPRRELLATGALLALSVRPAGAQLLEETLQRAILNFAAGVPVREGRVALDVAPLVDNGNAVPVTVTVDVPQTVAAHATEIAIYNEKNPQRDVIRCQLSPANGKAELSTRIRLATTQRLVALARLNDGSVWQHTVSVVVTLAACIEGE</sequence>
<gene>
    <name evidence="2" type="ORF">AACH10_07655</name>
</gene>
<dbReference type="Pfam" id="PF13501">
    <property type="entry name" value="SoxY"/>
    <property type="match status" value="1"/>
</dbReference>
<protein>
    <submittedName>
        <fullName evidence="2">SoxY-related AACIE arm protein</fullName>
    </submittedName>
</protein>
<dbReference type="InterPro" id="IPR032711">
    <property type="entry name" value="SoxY"/>
</dbReference>
<keyword evidence="3" id="KW-1185">Reference proteome</keyword>
<dbReference type="Proteomes" id="UP001365405">
    <property type="component" value="Unassembled WGS sequence"/>
</dbReference>
<proteinExistence type="predicted"/>
<dbReference type="InterPro" id="IPR030997">
    <property type="entry name" value="SoxY_para_1"/>
</dbReference>
<dbReference type="InterPro" id="IPR038162">
    <property type="entry name" value="SoxY_sf"/>
</dbReference>
<accession>A0ABU9CDZ8</accession>
<dbReference type="Gene3D" id="2.60.40.2470">
    <property type="entry name" value="SoxY domain"/>
    <property type="match status" value="1"/>
</dbReference>
<dbReference type="InterPro" id="IPR016568">
    <property type="entry name" value="Sulphur_oxidation_SoxY"/>
</dbReference>
<dbReference type="PIRSF" id="PIRSF010312">
    <property type="entry name" value="Sulphur_oxidation_SoxY"/>
    <property type="match status" value="1"/>
</dbReference>
<evidence type="ECO:0000313" key="3">
    <source>
        <dbReference type="Proteomes" id="UP001365405"/>
    </source>
</evidence>
<evidence type="ECO:0000313" key="2">
    <source>
        <dbReference type="EMBL" id="MEK8050109.1"/>
    </source>
</evidence>